<sequence length="293" mass="34196">MVMSMTGYGRKNMQIEGSDITVEVRTVNHRFLDISLKLPRHLIMLEDKLKKIIKSYFKRGRIELSLSIDGEGFIEKTLETDWDLLNQYIKQMHEAQNRYQLSGDIPTSILASIPDIFLIRENEKQPDYLVEQIESCTKEACEEAQQMRKQEGEFLVKDLNKHLNAVENIITKLMEQRPIVVQEYRHRIMQRVEEQLNEVSAVDHARVQQEIILLAEKGDITEEITRLNGHLKHFNQTLENRVSIGRKLDFIAQEMYREANTIGSKSTDVGISEWTVTLKSEIEKIKEQVQNLE</sequence>
<organism evidence="8 9">
    <name type="scientific">Oceanobacillus halophilus</name>
    <dbReference type="NCBI Taxonomy" id="930130"/>
    <lineage>
        <taxon>Bacteria</taxon>
        <taxon>Bacillati</taxon>
        <taxon>Bacillota</taxon>
        <taxon>Bacilli</taxon>
        <taxon>Bacillales</taxon>
        <taxon>Bacillaceae</taxon>
        <taxon>Oceanobacillus</taxon>
    </lineage>
</organism>
<dbReference type="InterPro" id="IPR013527">
    <property type="entry name" value="YicC-like_N"/>
</dbReference>
<dbReference type="Pfam" id="PF08340">
    <property type="entry name" value="YicC-like_C"/>
    <property type="match status" value="1"/>
</dbReference>
<dbReference type="InterPro" id="IPR013551">
    <property type="entry name" value="YicC-like_C"/>
</dbReference>
<keyword evidence="4" id="KW-0378">Hydrolase</keyword>
<evidence type="ECO:0000256" key="4">
    <source>
        <dbReference type="ARBA" id="ARBA00022801"/>
    </source>
</evidence>
<dbReference type="PANTHER" id="PTHR30636:SF3">
    <property type="entry name" value="UPF0701 PROTEIN YICC"/>
    <property type="match status" value="1"/>
</dbReference>
<reference evidence="8 9" key="1">
    <citation type="journal article" date="2016" name="Int. J. Syst. Evol. Microbiol.">
        <title>Oceanobacillus halophilus sp. nov., a novel moderately halophilic bacterium from a hypersaline lake.</title>
        <authorList>
            <person name="Amoozegar M.A."/>
            <person name="Bagheri M."/>
            <person name="Makhdoumi A."/>
            <person name="Nikou M.M."/>
            <person name="Fazeli S.A.S."/>
            <person name="Schumann P."/>
            <person name="Sproer C."/>
            <person name="Sanchez-Porro C."/>
            <person name="Ventosa A."/>
        </authorList>
    </citation>
    <scope>NUCLEOTIDE SEQUENCE [LARGE SCALE GENOMIC DNA]</scope>
    <source>
        <strain evidence="8 9">DSM 23996</strain>
    </source>
</reference>
<dbReference type="EMBL" id="RBZP01000001">
    <property type="protein sequence ID" value="RKQ37427.1"/>
    <property type="molecule type" value="Genomic_DNA"/>
</dbReference>
<evidence type="ECO:0000256" key="5">
    <source>
        <dbReference type="ARBA" id="ARBA00035648"/>
    </source>
</evidence>
<dbReference type="GO" id="GO:0016787">
    <property type="term" value="F:hydrolase activity"/>
    <property type="evidence" value="ECO:0007669"/>
    <property type="project" value="UniProtKB-KW"/>
</dbReference>
<dbReference type="Pfam" id="PF03755">
    <property type="entry name" value="YicC-like_N"/>
    <property type="match status" value="1"/>
</dbReference>
<dbReference type="PANTHER" id="PTHR30636">
    <property type="entry name" value="UPF0701 PROTEIN YICC"/>
    <property type="match status" value="1"/>
</dbReference>
<evidence type="ECO:0000256" key="3">
    <source>
        <dbReference type="ARBA" id="ARBA00022759"/>
    </source>
</evidence>
<evidence type="ECO:0000256" key="1">
    <source>
        <dbReference type="ARBA" id="ARBA00001968"/>
    </source>
</evidence>
<feature type="domain" description="Endoribonuclease YicC-like C-terminal" evidence="7">
    <location>
        <begin position="175"/>
        <end position="293"/>
    </location>
</feature>
<gene>
    <name evidence="8" type="ORF">D8M06_01085</name>
</gene>
<dbReference type="RefSeq" id="WP_121202508.1">
    <property type="nucleotide sequence ID" value="NZ_RBZP01000001.1"/>
</dbReference>
<comment type="caution">
    <text evidence="8">The sequence shown here is derived from an EMBL/GenBank/DDBJ whole genome shotgun (WGS) entry which is preliminary data.</text>
</comment>
<dbReference type="GO" id="GO:0004521">
    <property type="term" value="F:RNA endonuclease activity"/>
    <property type="evidence" value="ECO:0007669"/>
    <property type="project" value="InterPro"/>
</dbReference>
<dbReference type="OrthoDB" id="9771229at2"/>
<keyword evidence="9" id="KW-1185">Reference proteome</keyword>
<protein>
    <submittedName>
        <fullName evidence="8">YicC family protein</fullName>
    </submittedName>
</protein>
<name>A0A495ABM5_9BACI</name>
<dbReference type="Proteomes" id="UP000269301">
    <property type="component" value="Unassembled WGS sequence"/>
</dbReference>
<keyword evidence="2" id="KW-0540">Nuclease</keyword>
<evidence type="ECO:0000313" key="9">
    <source>
        <dbReference type="Proteomes" id="UP000269301"/>
    </source>
</evidence>
<dbReference type="NCBIfam" id="TIGR00255">
    <property type="entry name" value="YicC/YloC family endoribonuclease"/>
    <property type="match status" value="1"/>
</dbReference>
<comment type="cofactor">
    <cofactor evidence="1">
        <name>a divalent metal cation</name>
        <dbReference type="ChEBI" id="CHEBI:60240"/>
    </cofactor>
</comment>
<evidence type="ECO:0000256" key="2">
    <source>
        <dbReference type="ARBA" id="ARBA00022722"/>
    </source>
</evidence>
<evidence type="ECO:0000259" key="7">
    <source>
        <dbReference type="Pfam" id="PF08340"/>
    </source>
</evidence>
<evidence type="ECO:0000313" key="8">
    <source>
        <dbReference type="EMBL" id="RKQ37427.1"/>
    </source>
</evidence>
<dbReference type="InterPro" id="IPR005229">
    <property type="entry name" value="YicC/YloC-like"/>
</dbReference>
<keyword evidence="3" id="KW-0255">Endonuclease</keyword>
<comment type="similarity">
    <text evidence="5">Belongs to the YicC/YloC family.</text>
</comment>
<dbReference type="AlphaFoldDB" id="A0A495ABM5"/>
<feature type="domain" description="Endoribonuclease YicC-like N-terminal" evidence="6">
    <location>
        <begin position="3"/>
        <end position="155"/>
    </location>
</feature>
<evidence type="ECO:0000259" key="6">
    <source>
        <dbReference type="Pfam" id="PF03755"/>
    </source>
</evidence>
<proteinExistence type="inferred from homology"/>
<accession>A0A495ABM5</accession>